<evidence type="ECO:0000313" key="1">
    <source>
        <dbReference type="EMBL" id="MBD2691992.1"/>
    </source>
</evidence>
<dbReference type="PANTHER" id="PTHR34849:SF3">
    <property type="entry name" value="SSR2962 PROTEIN"/>
    <property type="match status" value="1"/>
</dbReference>
<dbReference type="Gene3D" id="1.10.10.10">
    <property type="entry name" value="Winged helix-like DNA-binding domain superfamily/Winged helix DNA-binding domain"/>
    <property type="match status" value="1"/>
</dbReference>
<accession>A0ABR8J3B4</accession>
<organism evidence="1 2">
    <name type="scientific">Anabaena catenula FACHB-362</name>
    <dbReference type="NCBI Taxonomy" id="2692877"/>
    <lineage>
        <taxon>Bacteria</taxon>
        <taxon>Bacillati</taxon>
        <taxon>Cyanobacteriota</taxon>
        <taxon>Cyanophyceae</taxon>
        <taxon>Nostocales</taxon>
        <taxon>Nostocaceae</taxon>
        <taxon>Anabaena</taxon>
    </lineage>
</organism>
<dbReference type="EMBL" id="JACJTQ010000011">
    <property type="protein sequence ID" value="MBD2691992.1"/>
    <property type="molecule type" value="Genomic_DNA"/>
</dbReference>
<dbReference type="SUPFAM" id="SSF46689">
    <property type="entry name" value="Homeodomain-like"/>
    <property type="match status" value="1"/>
</dbReference>
<dbReference type="PANTHER" id="PTHR34849">
    <property type="entry name" value="SSL5025 PROTEIN"/>
    <property type="match status" value="1"/>
</dbReference>
<dbReference type="Pfam" id="PF04255">
    <property type="entry name" value="DUF433"/>
    <property type="match status" value="1"/>
</dbReference>
<name>A0ABR8J3B4_9NOST</name>
<sequence>MNLRHGNNKYIHSDSQILLGKPTVKGTRLSVEFLLGLFAAGWSQEQILDNYPTLTPEALQAVFAFAAECMREETL</sequence>
<dbReference type="Proteomes" id="UP000660381">
    <property type="component" value="Unassembled WGS sequence"/>
</dbReference>
<keyword evidence="2" id="KW-1185">Reference proteome</keyword>
<comment type="caution">
    <text evidence="1">The sequence shown here is derived from an EMBL/GenBank/DDBJ whole genome shotgun (WGS) entry which is preliminary data.</text>
</comment>
<protein>
    <submittedName>
        <fullName evidence="1">DUF433 domain-containing protein</fullName>
    </submittedName>
</protein>
<gene>
    <name evidence="1" type="ORF">H6G68_09515</name>
</gene>
<evidence type="ECO:0000313" key="2">
    <source>
        <dbReference type="Proteomes" id="UP000660381"/>
    </source>
</evidence>
<reference evidence="1 2" key="1">
    <citation type="journal article" date="2020" name="ISME J.">
        <title>Comparative genomics reveals insights into cyanobacterial evolution and habitat adaptation.</title>
        <authorList>
            <person name="Chen M.Y."/>
            <person name="Teng W.K."/>
            <person name="Zhao L."/>
            <person name="Hu C.X."/>
            <person name="Zhou Y.K."/>
            <person name="Han B.P."/>
            <person name="Song L.R."/>
            <person name="Shu W.S."/>
        </authorList>
    </citation>
    <scope>NUCLEOTIDE SEQUENCE [LARGE SCALE GENOMIC DNA]</scope>
    <source>
        <strain evidence="1 2">FACHB-362</strain>
    </source>
</reference>
<dbReference type="InterPro" id="IPR007367">
    <property type="entry name" value="DUF433"/>
</dbReference>
<dbReference type="RefSeq" id="WP_190906499.1">
    <property type="nucleotide sequence ID" value="NZ_JACJTQ010000011.1"/>
</dbReference>
<proteinExistence type="predicted"/>
<dbReference type="InterPro" id="IPR036388">
    <property type="entry name" value="WH-like_DNA-bd_sf"/>
</dbReference>
<dbReference type="InterPro" id="IPR009057">
    <property type="entry name" value="Homeodomain-like_sf"/>
</dbReference>